<evidence type="ECO:0000313" key="1">
    <source>
        <dbReference type="EMBL" id="DBA02859.1"/>
    </source>
</evidence>
<accession>A0AAV2ZA29</accession>
<dbReference type="EMBL" id="DAKRPA010000026">
    <property type="protein sequence ID" value="DBA02859.1"/>
    <property type="molecule type" value="Genomic_DNA"/>
</dbReference>
<comment type="caution">
    <text evidence="1">The sequence shown here is derived from an EMBL/GenBank/DDBJ whole genome shotgun (WGS) entry which is preliminary data.</text>
</comment>
<gene>
    <name evidence="1" type="ORF">N0F65_006649</name>
</gene>
<reference evidence="1" key="1">
    <citation type="submission" date="2022-11" db="EMBL/GenBank/DDBJ databases">
        <authorList>
            <person name="Morgan W.R."/>
            <person name="Tartar A."/>
        </authorList>
    </citation>
    <scope>NUCLEOTIDE SEQUENCE</scope>
    <source>
        <strain evidence="1">ARSEF 373</strain>
    </source>
</reference>
<dbReference type="AlphaFoldDB" id="A0AAV2ZA29"/>
<organism evidence="1 2">
    <name type="scientific">Lagenidium giganteum</name>
    <dbReference type="NCBI Taxonomy" id="4803"/>
    <lineage>
        <taxon>Eukaryota</taxon>
        <taxon>Sar</taxon>
        <taxon>Stramenopiles</taxon>
        <taxon>Oomycota</taxon>
        <taxon>Peronosporomycetes</taxon>
        <taxon>Pythiales</taxon>
        <taxon>Pythiaceae</taxon>
    </lineage>
</organism>
<name>A0AAV2ZA29_9STRA</name>
<protein>
    <submittedName>
        <fullName evidence="1">Uncharacterized protein</fullName>
    </submittedName>
</protein>
<reference evidence="1" key="2">
    <citation type="journal article" date="2023" name="Microbiol Resour">
        <title>Decontamination and Annotation of the Draft Genome Sequence of the Oomycete Lagenidium giganteum ARSEF 373.</title>
        <authorList>
            <person name="Morgan W.R."/>
            <person name="Tartar A."/>
        </authorList>
    </citation>
    <scope>NUCLEOTIDE SEQUENCE</scope>
    <source>
        <strain evidence="1">ARSEF 373</strain>
    </source>
</reference>
<proteinExistence type="predicted"/>
<dbReference type="Proteomes" id="UP001146120">
    <property type="component" value="Unassembled WGS sequence"/>
</dbReference>
<keyword evidence="2" id="KW-1185">Reference proteome</keyword>
<sequence>MSDTYQLADQFLYESSLKSDSTTNISKNKRIVSVSDGNFPSYSSGIITYDVSSQLTGGKGFASLRDAYIALPYVVTLKNTGAAAMAAAVNRFCVGLKTGVWNVVDSLALEINNQSVVTEGDYRLYANNIRAMTEWSQNEVVKNGAEAFVYPDDWQSMSFSSTAGTSGDGFTNNNTNTNGSVGLAPEGVQLAENTGFINRVTCNPQPVSAIASNGTETAQRSSVSTTIAQQNGKGAFVTTAAAAGQIAGTWYHMLKIRLVDLHPIFKELDLVGNPQIKLKLKINSGFCDIGTTSTTMTLTSTTMTSGNTVPVMIASAAASNAMNGVLSASAGSLRLAFGPLQNNLTPVYDIAAPTAIVSKPIKTVRYLETYAQYITKRAGTGAQTTQQNASFAFQLSGSWKNIKTIALIPFSETTTCEQFQSPFDTAPWTCQPGSAIKSFQVQIGNENLFSKTVDYDFESFNDEFKKIGAINGSITHEIANGLIDAQKWATVQRILVADCSRLSNKDVPQSVIVSGTNACCQGMNALVLVSYEKEIQIDRLTGECYVTTA</sequence>
<evidence type="ECO:0000313" key="2">
    <source>
        <dbReference type="Proteomes" id="UP001146120"/>
    </source>
</evidence>